<sequence length="124" mass="13592">MSVVRFRHASPIGSSIRVRATRTNQLLPRVLRTAGAFPLAIARARATPGPRVSSCELRRRVSSASFARANETLPRVPRIVATTLSPRAPRAYRALPRVVAGPSMRSWAGPSRCCCCFESFNTDK</sequence>
<protein>
    <submittedName>
        <fullName evidence="1">Uncharacterized protein</fullName>
    </submittedName>
</protein>
<reference evidence="2" key="2">
    <citation type="submission" date="2013-12" db="EMBL/GenBank/DDBJ databases">
        <authorList>
            <person name="Yu Y."/>
            <person name="Lee S."/>
            <person name="de Baynast K."/>
            <person name="Wissotski M."/>
            <person name="Liu L."/>
            <person name="Talag J."/>
            <person name="Goicoechea J."/>
            <person name="Angelova A."/>
            <person name="Jetty R."/>
            <person name="Kudrna D."/>
            <person name="Golser W."/>
            <person name="Rivera L."/>
            <person name="Zhang J."/>
            <person name="Wing R."/>
        </authorList>
    </citation>
    <scope>NUCLEOTIDE SEQUENCE</scope>
</reference>
<accession>A0A0D9W6W9</accession>
<dbReference type="Gramene" id="LPERR04G14530.1">
    <property type="protein sequence ID" value="LPERR04G14530.1"/>
    <property type="gene ID" value="LPERR04G14530"/>
</dbReference>
<dbReference type="HOGENOM" id="CLU_2007210_0_0_1"/>
<organism evidence="1 2">
    <name type="scientific">Leersia perrieri</name>
    <dbReference type="NCBI Taxonomy" id="77586"/>
    <lineage>
        <taxon>Eukaryota</taxon>
        <taxon>Viridiplantae</taxon>
        <taxon>Streptophyta</taxon>
        <taxon>Embryophyta</taxon>
        <taxon>Tracheophyta</taxon>
        <taxon>Spermatophyta</taxon>
        <taxon>Magnoliopsida</taxon>
        <taxon>Liliopsida</taxon>
        <taxon>Poales</taxon>
        <taxon>Poaceae</taxon>
        <taxon>BOP clade</taxon>
        <taxon>Oryzoideae</taxon>
        <taxon>Oryzeae</taxon>
        <taxon>Oryzinae</taxon>
        <taxon>Leersia</taxon>
    </lineage>
</organism>
<evidence type="ECO:0000313" key="2">
    <source>
        <dbReference type="Proteomes" id="UP000032180"/>
    </source>
</evidence>
<reference evidence="1" key="3">
    <citation type="submission" date="2015-04" db="UniProtKB">
        <authorList>
            <consortium name="EnsemblPlants"/>
        </authorList>
    </citation>
    <scope>IDENTIFICATION</scope>
</reference>
<evidence type="ECO:0000313" key="1">
    <source>
        <dbReference type="EnsemblPlants" id="LPERR04G14530.1"/>
    </source>
</evidence>
<keyword evidence="2" id="KW-1185">Reference proteome</keyword>
<dbReference type="Proteomes" id="UP000032180">
    <property type="component" value="Chromosome 4"/>
</dbReference>
<dbReference type="EnsemblPlants" id="LPERR04G14530.1">
    <property type="protein sequence ID" value="LPERR04G14530.1"/>
    <property type="gene ID" value="LPERR04G14530"/>
</dbReference>
<proteinExistence type="predicted"/>
<dbReference type="AlphaFoldDB" id="A0A0D9W6W9"/>
<reference evidence="1 2" key="1">
    <citation type="submission" date="2012-08" db="EMBL/GenBank/DDBJ databases">
        <title>Oryza genome evolution.</title>
        <authorList>
            <person name="Wing R.A."/>
        </authorList>
    </citation>
    <scope>NUCLEOTIDE SEQUENCE</scope>
</reference>
<name>A0A0D9W6W9_9ORYZ</name>